<evidence type="ECO:0000256" key="2">
    <source>
        <dbReference type="SAM" id="SignalP"/>
    </source>
</evidence>
<organism evidence="4 5">
    <name type="scientific">Thermothielavioides terrestris (strain ATCC 38088 / NRRL 8126)</name>
    <name type="common">Thielavia terrestris</name>
    <dbReference type="NCBI Taxonomy" id="578455"/>
    <lineage>
        <taxon>Eukaryota</taxon>
        <taxon>Fungi</taxon>
        <taxon>Dikarya</taxon>
        <taxon>Ascomycota</taxon>
        <taxon>Pezizomycotina</taxon>
        <taxon>Sordariomycetes</taxon>
        <taxon>Sordariomycetidae</taxon>
        <taxon>Sordariales</taxon>
        <taxon>Chaetomiaceae</taxon>
        <taxon>Thermothielavioides</taxon>
        <taxon>Thermothielavioides terrestris</taxon>
    </lineage>
</organism>
<dbReference type="GeneID" id="11519579"/>
<dbReference type="Proteomes" id="UP000008181">
    <property type="component" value="Chromosome 5"/>
</dbReference>
<evidence type="ECO:0000313" key="4">
    <source>
        <dbReference type="EMBL" id="AEO70584.1"/>
    </source>
</evidence>
<feature type="compositionally biased region" description="Low complexity" evidence="1">
    <location>
        <begin position="47"/>
        <end position="60"/>
    </location>
</feature>
<dbReference type="HOGENOM" id="CLU_028281_6_1_1"/>
<evidence type="ECO:0000256" key="1">
    <source>
        <dbReference type="SAM" id="MobiDB-lite"/>
    </source>
</evidence>
<protein>
    <recommendedName>
        <fullName evidence="3">SET domain-containing protein</fullName>
    </recommendedName>
</protein>
<feature type="chain" id="PRO_5003436474" description="SET domain-containing protein" evidence="2">
    <location>
        <begin position="22"/>
        <end position="429"/>
    </location>
</feature>
<keyword evidence="5" id="KW-1185">Reference proteome</keyword>
<evidence type="ECO:0000259" key="3">
    <source>
        <dbReference type="PROSITE" id="PS50280"/>
    </source>
</evidence>
<feature type="signal peptide" evidence="2">
    <location>
        <begin position="1"/>
        <end position="21"/>
    </location>
</feature>
<evidence type="ECO:0000313" key="5">
    <source>
        <dbReference type="Proteomes" id="UP000008181"/>
    </source>
</evidence>
<dbReference type="CDD" id="cd20071">
    <property type="entry name" value="SET_SMYD"/>
    <property type="match status" value="1"/>
</dbReference>
<dbReference type="Gene3D" id="2.170.270.10">
    <property type="entry name" value="SET domain"/>
    <property type="match status" value="1"/>
</dbReference>
<dbReference type="PANTHER" id="PTHR47332">
    <property type="entry name" value="SET DOMAIN-CONTAINING PROTEIN 5"/>
    <property type="match status" value="1"/>
</dbReference>
<dbReference type="SUPFAM" id="SSF82199">
    <property type="entry name" value="SET domain"/>
    <property type="match status" value="1"/>
</dbReference>
<dbReference type="Pfam" id="PF00856">
    <property type="entry name" value="SET"/>
    <property type="match status" value="1"/>
</dbReference>
<dbReference type="KEGG" id="ttt:THITE_2057091"/>
<dbReference type="STRING" id="578455.G2RCE9"/>
<accession>G2RCE9</accession>
<name>G2RCE9_THETT</name>
<reference evidence="4 5" key="1">
    <citation type="journal article" date="2011" name="Nat. Biotechnol.">
        <title>Comparative genomic analysis of the thermophilic biomass-degrading fungi Myceliophthora thermophila and Thielavia terrestris.</title>
        <authorList>
            <person name="Berka R.M."/>
            <person name="Grigoriev I.V."/>
            <person name="Otillar R."/>
            <person name="Salamov A."/>
            <person name="Grimwood J."/>
            <person name="Reid I."/>
            <person name="Ishmael N."/>
            <person name="John T."/>
            <person name="Darmond C."/>
            <person name="Moisan M.-C."/>
            <person name="Henrissat B."/>
            <person name="Coutinho P.M."/>
            <person name="Lombard V."/>
            <person name="Natvig D.O."/>
            <person name="Lindquist E."/>
            <person name="Schmutz J."/>
            <person name="Lucas S."/>
            <person name="Harris P."/>
            <person name="Powlowski J."/>
            <person name="Bellemare A."/>
            <person name="Taylor D."/>
            <person name="Butler G."/>
            <person name="de Vries R.P."/>
            <person name="Allijn I.E."/>
            <person name="van den Brink J."/>
            <person name="Ushinsky S."/>
            <person name="Storms R."/>
            <person name="Powell A.J."/>
            <person name="Paulsen I.T."/>
            <person name="Elbourne L.D.H."/>
            <person name="Baker S.E."/>
            <person name="Magnuson J."/>
            <person name="LaBoissiere S."/>
            <person name="Clutterbuck A.J."/>
            <person name="Martinez D."/>
            <person name="Wogulis M."/>
            <person name="de Leon A.L."/>
            <person name="Rey M.W."/>
            <person name="Tsang A."/>
        </authorList>
    </citation>
    <scope>NUCLEOTIDE SEQUENCE [LARGE SCALE GENOMIC DNA]</scope>
    <source>
        <strain evidence="5">ATCC 38088 / NRRL 8126</strain>
    </source>
</reference>
<dbReference type="InterPro" id="IPR001214">
    <property type="entry name" value="SET_dom"/>
</dbReference>
<dbReference type="InterPro" id="IPR053185">
    <property type="entry name" value="SET_domain_protein"/>
</dbReference>
<sequence>MYARLFLAGLCVLGLGASIQSDVGNTASCPWGPLLASRGYDHQFTCAAPQQQQPKQPQTRQADRREAQTPELWDERDGPYQQAQGYGVLPQWQGPEHCATEFCLFSNREAGEGIALITTARNAYLASNYVPSPTTGVEPTAYYEAEVPGKGRGLIANRTIRRGEIIMQRLPVLLIQMTPHVNLDPELREQLYQAAVDRLPEPTRARFMRQMGATVYDKVEKNSFRMFVDDSLHLGMFPDVSKFNHDCRPNVHYRINNLTHTAIAVRDIPRGEELTISYIYPLAPLSTRQTQLRDWDFTCTCAQCTLPATASAQSDARIRQIAALEDEIEAIMARPGAPGLRPAMGIRLIELHLEERLHAYLGPAYTRAAIIAAMFGDEARAREYAAEAALALEREVGPHAKDAKAMRRLADDVRGHWAWGLKVEGQRPL</sequence>
<dbReference type="eggNOG" id="KOG2084">
    <property type="taxonomic scope" value="Eukaryota"/>
</dbReference>
<dbReference type="PROSITE" id="PS50280">
    <property type="entry name" value="SET"/>
    <property type="match status" value="1"/>
</dbReference>
<feature type="region of interest" description="Disordered" evidence="1">
    <location>
        <begin position="47"/>
        <end position="78"/>
    </location>
</feature>
<proteinExistence type="predicted"/>
<dbReference type="AlphaFoldDB" id="G2RCE9"/>
<dbReference type="PANTHER" id="PTHR47332:SF6">
    <property type="entry name" value="SET DOMAIN-CONTAINING PROTEIN"/>
    <property type="match status" value="1"/>
</dbReference>
<dbReference type="OrthoDB" id="1028014at2759"/>
<dbReference type="InterPro" id="IPR046341">
    <property type="entry name" value="SET_dom_sf"/>
</dbReference>
<dbReference type="RefSeq" id="XP_003656920.1">
    <property type="nucleotide sequence ID" value="XM_003656872.1"/>
</dbReference>
<dbReference type="EMBL" id="CP003013">
    <property type="protein sequence ID" value="AEO70584.1"/>
    <property type="molecule type" value="Genomic_DNA"/>
</dbReference>
<feature type="compositionally biased region" description="Basic and acidic residues" evidence="1">
    <location>
        <begin position="61"/>
        <end position="78"/>
    </location>
</feature>
<keyword evidence="2" id="KW-0732">Signal</keyword>
<gene>
    <name evidence="4" type="ORF">THITE_2057091</name>
</gene>
<dbReference type="SMART" id="SM00317">
    <property type="entry name" value="SET"/>
    <property type="match status" value="1"/>
</dbReference>
<feature type="domain" description="SET" evidence="3">
    <location>
        <begin position="138"/>
        <end position="279"/>
    </location>
</feature>